<keyword evidence="2" id="KW-1185">Reference proteome</keyword>
<feature type="chain" id="PRO_5005656545" evidence="1">
    <location>
        <begin position="22"/>
        <end position="250"/>
    </location>
</feature>
<dbReference type="WBParaSite" id="ALUE_0001019001-mRNA-1">
    <property type="protein sequence ID" value="ALUE_0001019001-mRNA-1"/>
    <property type="gene ID" value="ALUE_0001019001"/>
</dbReference>
<accession>A0A0M3I1L8</accession>
<keyword evidence="1" id="KW-0732">Signal</keyword>
<protein>
    <submittedName>
        <fullName evidence="3">Uncharacterized protein</fullName>
    </submittedName>
</protein>
<name>A0A0M3I1L8_ASCLU</name>
<evidence type="ECO:0000313" key="3">
    <source>
        <dbReference type="WBParaSite" id="ALUE_0001019001-mRNA-1"/>
    </source>
</evidence>
<reference evidence="3" key="1">
    <citation type="submission" date="2017-02" db="UniProtKB">
        <authorList>
            <consortium name="WormBaseParasite"/>
        </authorList>
    </citation>
    <scope>IDENTIFICATION</scope>
</reference>
<evidence type="ECO:0000313" key="2">
    <source>
        <dbReference type="Proteomes" id="UP000036681"/>
    </source>
</evidence>
<feature type="signal peptide" evidence="1">
    <location>
        <begin position="1"/>
        <end position="21"/>
    </location>
</feature>
<organism evidence="2 3">
    <name type="scientific">Ascaris lumbricoides</name>
    <name type="common">Giant roundworm</name>
    <dbReference type="NCBI Taxonomy" id="6252"/>
    <lineage>
        <taxon>Eukaryota</taxon>
        <taxon>Metazoa</taxon>
        <taxon>Ecdysozoa</taxon>
        <taxon>Nematoda</taxon>
        <taxon>Chromadorea</taxon>
        <taxon>Rhabditida</taxon>
        <taxon>Spirurina</taxon>
        <taxon>Ascaridomorpha</taxon>
        <taxon>Ascaridoidea</taxon>
        <taxon>Ascarididae</taxon>
        <taxon>Ascaris</taxon>
    </lineage>
</organism>
<dbReference type="AlphaFoldDB" id="A0A0M3I1L8"/>
<evidence type="ECO:0000256" key="1">
    <source>
        <dbReference type="SAM" id="SignalP"/>
    </source>
</evidence>
<proteinExistence type="predicted"/>
<dbReference type="Proteomes" id="UP000036681">
    <property type="component" value="Unplaced"/>
</dbReference>
<sequence>MNMRLRIPVIVLMQLAIYCDGGVKSGQFNRYKSEFGVSTTVPKYGVPRRLFEGDSYYESHASNIEEYAFKIDSKRGPKGNKHKNFTIDLHILGKGCRGLTICFGPKSNLEEHRRILQKIGSPTKDDKRYEMKLTEEVKNLINEGKYVVDACKGLSNWERLTFFHKHKNQKGIELMHGPYNYTTADSKEWFSTAQTTFYETTDIFDEEKNPTFYVVLAQAAQVCRARLKPRKITVAFMELQNGINFKPMTM</sequence>